<dbReference type="STRING" id="1202772.A0A1V9ZT89"/>
<organism evidence="1 2">
    <name type="scientific">Achlya hypogyna</name>
    <name type="common">Oomycete</name>
    <name type="synonym">Protoachlya hypogyna</name>
    <dbReference type="NCBI Taxonomy" id="1202772"/>
    <lineage>
        <taxon>Eukaryota</taxon>
        <taxon>Sar</taxon>
        <taxon>Stramenopiles</taxon>
        <taxon>Oomycota</taxon>
        <taxon>Saprolegniomycetes</taxon>
        <taxon>Saprolegniales</taxon>
        <taxon>Achlyaceae</taxon>
        <taxon>Achlya</taxon>
    </lineage>
</organism>
<accession>A0A1V9ZT89</accession>
<dbReference type="Gene3D" id="1.25.40.20">
    <property type="entry name" value="Ankyrin repeat-containing domain"/>
    <property type="match status" value="5"/>
</dbReference>
<protein>
    <submittedName>
        <fullName evidence="1">Ankyrin repeat-containing protein</fullName>
    </submittedName>
</protein>
<gene>
    <name evidence="1" type="ORF">ACHHYP_01603</name>
</gene>
<evidence type="ECO:0000313" key="2">
    <source>
        <dbReference type="Proteomes" id="UP000243579"/>
    </source>
</evidence>
<dbReference type="SUPFAM" id="SSF48403">
    <property type="entry name" value="Ankyrin repeat"/>
    <property type="match status" value="3"/>
</dbReference>
<dbReference type="Proteomes" id="UP000243579">
    <property type="component" value="Unassembled WGS sequence"/>
</dbReference>
<dbReference type="PANTHER" id="PTHR46586:SF3">
    <property type="entry name" value="ANKYRIN REPEAT-CONTAINING PROTEIN"/>
    <property type="match status" value="1"/>
</dbReference>
<name>A0A1V9ZT89_ACHHY</name>
<sequence length="1483" mass="164141">MTITVLMDQDLFLLIVQYQNGLPLRVRRVLALAEQVIIKPCINTAPYFPSAYLSNFPPPYADLEYIKRVSTRSGSIFNYLLFLSGNYAAPALPLHLAIVEGNLDHVQHLAAWEPAWVSHESVSLAAMCGRLQILQHISKLPNGAPTADAMNLAAMNGYLDVVKWMHGLPDGPGCTTRAMMDGAVALGHVNVVSFMHENQSEGCTTGALHDAICSGHAAVVDYVLSKGVQILAEPTVRSAEMRYCQQALDNDHFRTIQDHAFIDVALRQLLKDNGRWPVDGVGDNGSLWDLKKELSWAQWELRDANNRQPRRSTFTAMDIAACHGDLPTVQLLHRLRLKSCTKNAIDYACARGHLDVARWLHTHRCEGHTPNAIIYAAVGGHLQVIQWLHTVLGEPCSNDALVAAAGRGDIAMLTYLLTLPKRAKEGSAVLVSQRLARISDGLVRYTANGLALDVAAAQGHLSAIQLLNHRRPLSSTVATLLRSVFLSWSWPTDSLWYIHKASTAAMDLAAANGHLDVVKYLHAHRNEGCTAKAFEQAISHGHDNIVKFLASHYASVVTDRRSLFMVAAQRGSIATMENLWLLLPIELTPELGEEMAEALITPGHLDLIKWLVETKGLSCTQNTLEYAQSHGHQRVVNVDDDTVFLSLLSDLRDHNSTDDNDDDSAVPPAKKRARVSLRAEIEHLRCKHDVLAARLAALVALDPLPVESAWAARAKEQAIAAQVACHENARLRDALQVQLRLIASLQRAFQRAPSISSFPSLATWKFAALGCTNRHEAMASIATNQRSQLTSEWIRHDMHTYEASDETVRKRFLSTDDDGSILYVHVIECLTWDIDMNTLSTILYEIFTRHWGDDPYVFALNEVARVQSGRYVTYLSAEHCDEHLAYLKFVATVPGQNMPPVEGRSIVYRFIEDNRVIIGSKSILEDALYPFDPANFIDNQHTCYILALDTTYGYAYKHCAGIYAGDGNLDHVKHLAAWQQSWVSYKTVSLAAMWGQLCILQHLSTLPNGAPTAEAMDYAAINGHLDVVQWMHSLLDGPGCTTAAMQWMGRQHMDTSKLEHYETIDNGYAPIMSYLLNIVEWDAYFKAMGIAACLGDLPTLQLLHPRERWMVPAHAVISKAQWLHTNRSEGCTPYAMVFAAVGGHLSVVQWLHTVRQEPCSEDALAAAAIRGDIVMVTYLLTLPMTKGKWLIETKRFEVSQKALEYAQYSVDKRSRDLLDIILAYQDGWYEEQLELIVSLELKGLHHLVQAAQQQPMPSIELVADIIGPWVAKHGVAAARRLVRDMADVGCMLFLYCAYDGDAALLAGLHGTLPARDHRRLVHAAASCGNVDIMTFLHTHGYDGFSADTMDTAAECGHLGVVRFLHATRREGCTTKALDMAIYNGHAEVAEWLYAHRTEGCSHSGALFAAKRGYGSLLRQMVADRRLNLVGSEIVHAARAGHLSVVQYLATSAAATHVRQAKYAAKARGHADVDAYLAQNLAVH</sequence>
<keyword evidence="2" id="KW-1185">Reference proteome</keyword>
<dbReference type="SMART" id="SM00248">
    <property type="entry name" value="ANK"/>
    <property type="match status" value="7"/>
</dbReference>
<dbReference type="EMBL" id="JNBR01000012">
    <property type="protein sequence ID" value="OQS01236.1"/>
    <property type="molecule type" value="Genomic_DNA"/>
</dbReference>
<dbReference type="PANTHER" id="PTHR46586">
    <property type="entry name" value="ANKYRIN REPEAT-CONTAINING PROTEIN"/>
    <property type="match status" value="1"/>
</dbReference>
<dbReference type="OrthoDB" id="63354at2759"/>
<dbReference type="InterPro" id="IPR002110">
    <property type="entry name" value="Ankyrin_rpt"/>
</dbReference>
<dbReference type="InterPro" id="IPR052050">
    <property type="entry name" value="SecEffector_AnkRepeat"/>
</dbReference>
<evidence type="ECO:0000313" key="1">
    <source>
        <dbReference type="EMBL" id="OQS01236.1"/>
    </source>
</evidence>
<comment type="caution">
    <text evidence="1">The sequence shown here is derived from an EMBL/GenBank/DDBJ whole genome shotgun (WGS) entry which is preliminary data.</text>
</comment>
<proteinExistence type="predicted"/>
<dbReference type="Pfam" id="PF12796">
    <property type="entry name" value="Ank_2"/>
    <property type="match status" value="3"/>
</dbReference>
<dbReference type="InterPro" id="IPR036770">
    <property type="entry name" value="Ankyrin_rpt-contain_sf"/>
</dbReference>
<reference evidence="1 2" key="1">
    <citation type="journal article" date="2014" name="Genome Biol. Evol.">
        <title>The secreted proteins of Achlya hypogyna and Thraustotheca clavata identify the ancestral oomycete secretome and reveal gene acquisitions by horizontal gene transfer.</title>
        <authorList>
            <person name="Misner I."/>
            <person name="Blouin N."/>
            <person name="Leonard G."/>
            <person name="Richards T.A."/>
            <person name="Lane C.E."/>
        </authorList>
    </citation>
    <scope>NUCLEOTIDE SEQUENCE [LARGE SCALE GENOMIC DNA]</scope>
    <source>
        <strain evidence="1 2">ATCC 48635</strain>
    </source>
</reference>